<feature type="transmembrane region" description="Helical" evidence="7">
    <location>
        <begin position="387"/>
        <end position="412"/>
    </location>
</feature>
<evidence type="ECO:0000256" key="3">
    <source>
        <dbReference type="ARBA" id="ARBA00022692"/>
    </source>
</evidence>
<dbReference type="InterPro" id="IPR004477">
    <property type="entry name" value="ComEC_N"/>
</dbReference>
<keyword evidence="6" id="KW-0175">Coiled coil</keyword>
<evidence type="ECO:0000256" key="4">
    <source>
        <dbReference type="ARBA" id="ARBA00022989"/>
    </source>
</evidence>
<dbReference type="PANTHER" id="PTHR30619:SF1">
    <property type="entry name" value="RECOMBINATION PROTEIN 2"/>
    <property type="match status" value="1"/>
</dbReference>
<evidence type="ECO:0000313" key="9">
    <source>
        <dbReference type="EMBL" id="XDU66325.1"/>
    </source>
</evidence>
<evidence type="ECO:0000256" key="6">
    <source>
        <dbReference type="SAM" id="Coils"/>
    </source>
</evidence>
<evidence type="ECO:0000256" key="2">
    <source>
        <dbReference type="ARBA" id="ARBA00022475"/>
    </source>
</evidence>
<feature type="transmembrane region" description="Helical" evidence="7">
    <location>
        <begin position="360"/>
        <end position="381"/>
    </location>
</feature>
<organism evidence="9">
    <name type="scientific">Leptotrichia rugosa</name>
    <dbReference type="NCBI Taxonomy" id="3239302"/>
    <lineage>
        <taxon>Bacteria</taxon>
        <taxon>Fusobacteriati</taxon>
        <taxon>Fusobacteriota</taxon>
        <taxon>Fusobacteriia</taxon>
        <taxon>Fusobacteriales</taxon>
        <taxon>Leptotrichiaceae</taxon>
        <taxon>Leptotrichia</taxon>
    </lineage>
</organism>
<dbReference type="EMBL" id="CP165644">
    <property type="protein sequence ID" value="XDU66325.1"/>
    <property type="molecule type" value="Genomic_DNA"/>
</dbReference>
<name>A0AB39VF75_9FUSO</name>
<protein>
    <submittedName>
        <fullName evidence="9">ComEC/Rec2 family competence protein</fullName>
    </submittedName>
</protein>
<proteinExistence type="predicted"/>
<keyword evidence="2" id="KW-1003">Cell membrane</keyword>
<evidence type="ECO:0000259" key="8">
    <source>
        <dbReference type="Pfam" id="PF03772"/>
    </source>
</evidence>
<dbReference type="RefSeq" id="WP_369710693.1">
    <property type="nucleotide sequence ID" value="NZ_CP165644.1"/>
</dbReference>
<dbReference type="GO" id="GO:0005886">
    <property type="term" value="C:plasma membrane"/>
    <property type="evidence" value="ECO:0007669"/>
    <property type="project" value="UniProtKB-SubCell"/>
</dbReference>
<feature type="transmembrane region" description="Helical" evidence="7">
    <location>
        <begin position="78"/>
        <end position="98"/>
    </location>
</feature>
<keyword evidence="5 7" id="KW-0472">Membrane</keyword>
<dbReference type="InterPro" id="IPR052159">
    <property type="entry name" value="Competence_DNA_uptake"/>
</dbReference>
<evidence type="ECO:0000256" key="5">
    <source>
        <dbReference type="ARBA" id="ARBA00023136"/>
    </source>
</evidence>
<comment type="subcellular location">
    <subcellularLocation>
        <location evidence="1">Cell membrane</location>
        <topology evidence="1">Multi-pass membrane protein</topology>
    </subcellularLocation>
</comment>
<reference evidence="9" key="1">
    <citation type="submission" date="2024-07" db="EMBL/GenBank/DDBJ databases">
        <authorList>
            <person name="Li X.-J."/>
            <person name="Wang X."/>
        </authorList>
    </citation>
    <scope>NUCLEOTIDE SEQUENCE</scope>
    <source>
        <strain evidence="9">HSP-334</strain>
    </source>
</reference>
<keyword evidence="3 7" id="KW-0812">Transmembrane</keyword>
<dbReference type="AlphaFoldDB" id="A0AB39VF75"/>
<feature type="transmembrane region" description="Helical" evidence="7">
    <location>
        <begin position="257"/>
        <end position="281"/>
    </location>
</feature>
<feature type="transmembrane region" description="Helical" evidence="7">
    <location>
        <begin position="456"/>
        <end position="481"/>
    </location>
</feature>
<keyword evidence="4 7" id="KW-1133">Transmembrane helix</keyword>
<sequence length="484" mass="56554">MKKRDFDKINFKKVEIQKNKKTQKNSSLEEYDLQMKKFQEKEKKKVELQKRLQKEKENFLNFFNKKIGIEEIKNSFKIIILFLVGVIIFIFYLNFVTFKGDLKGEKILYVKMDGSRGSILKINNKYLKNQASIKNTKNFEYGTYLINFDVKRITTKNNYTTFDGKIIGWKESKLNIFRKYILNIFDDLFLTEDNLYAFSKAAILGEKSEVSKDMKDKFKYTGLAHLIVISGTHISLVIIGIVKLLDMISLAYRPKYIFALVILTFYCALIGFSPGILRAYIMGAMMILARILFEKEDSKKSLLISFVVNVVLNPYSIFDISMQLSYMAVIAIIFVYPPIKKFFEKSIFSKIKNEILRNTVDLMFLSFVIQFTSIPLFLYYFQKLPLFSFLLNIIGVPIGTIVIQILFFIMLVNILKITFLNSILVFITKIVFGSFEGFIYAGSKIPLLQIEVSQKFSILFIFSFYIILFIIVFKIIPFFIFDKK</sequence>
<evidence type="ECO:0000256" key="1">
    <source>
        <dbReference type="ARBA" id="ARBA00004651"/>
    </source>
</evidence>
<evidence type="ECO:0000256" key="7">
    <source>
        <dbReference type="SAM" id="Phobius"/>
    </source>
</evidence>
<feature type="domain" description="ComEC/Rec2-related protein" evidence="8">
    <location>
        <begin position="203"/>
        <end position="474"/>
    </location>
</feature>
<feature type="transmembrane region" description="Helical" evidence="7">
    <location>
        <begin position="324"/>
        <end position="339"/>
    </location>
</feature>
<dbReference type="PANTHER" id="PTHR30619">
    <property type="entry name" value="DNA INTERNALIZATION/COMPETENCE PROTEIN COMEC/REC2"/>
    <property type="match status" value="1"/>
</dbReference>
<accession>A0AB39VF75</accession>
<feature type="transmembrane region" description="Helical" evidence="7">
    <location>
        <begin position="222"/>
        <end position="245"/>
    </location>
</feature>
<dbReference type="Pfam" id="PF03772">
    <property type="entry name" value="Competence"/>
    <property type="match status" value="1"/>
</dbReference>
<gene>
    <name evidence="9" type="ORF">AB8B22_07845</name>
</gene>
<feature type="transmembrane region" description="Helical" evidence="7">
    <location>
        <begin position="419"/>
        <end position="441"/>
    </location>
</feature>
<dbReference type="KEGG" id="lrug:AB8B22_07845"/>
<dbReference type="NCBIfam" id="TIGR00360">
    <property type="entry name" value="ComEC_N-term"/>
    <property type="match status" value="1"/>
</dbReference>
<feature type="coiled-coil region" evidence="6">
    <location>
        <begin position="31"/>
        <end position="58"/>
    </location>
</feature>